<reference evidence="3 4" key="1">
    <citation type="submission" date="2023-01" db="EMBL/GenBank/DDBJ databases">
        <title>Characterization of estradiol degrading bacteria Microbacterium sp. MZT7 and reveal degrading genes through genome analysis.</title>
        <authorList>
            <person name="Hao P."/>
            <person name="Gao Y."/>
        </authorList>
    </citation>
    <scope>NUCLEOTIDE SEQUENCE [LARGE SCALE GENOMIC DNA]</scope>
    <source>
        <strain evidence="3 4">MZT7</strain>
    </source>
</reference>
<protein>
    <recommendedName>
        <fullName evidence="2">Solute-binding protein family 5 domain-containing protein</fullName>
    </recommendedName>
</protein>
<dbReference type="PANTHER" id="PTHR30290:SF83">
    <property type="entry name" value="ABC TRANSPORTER SUBSTRATE-BINDING PROTEIN"/>
    <property type="match status" value="1"/>
</dbReference>
<feature type="signal peptide" evidence="1">
    <location>
        <begin position="1"/>
        <end position="29"/>
    </location>
</feature>
<dbReference type="SUPFAM" id="SSF53850">
    <property type="entry name" value="Periplasmic binding protein-like II"/>
    <property type="match status" value="1"/>
</dbReference>
<dbReference type="PROSITE" id="PS51257">
    <property type="entry name" value="PROKAR_LIPOPROTEIN"/>
    <property type="match status" value="1"/>
</dbReference>
<evidence type="ECO:0000256" key="1">
    <source>
        <dbReference type="SAM" id="SignalP"/>
    </source>
</evidence>
<dbReference type="Gene3D" id="3.40.190.10">
    <property type="entry name" value="Periplasmic binding protein-like II"/>
    <property type="match status" value="1"/>
</dbReference>
<dbReference type="EMBL" id="CP082781">
    <property type="protein sequence ID" value="UGS25630.1"/>
    <property type="molecule type" value="Genomic_DNA"/>
</dbReference>
<dbReference type="Proteomes" id="UP001199642">
    <property type="component" value="Chromosome"/>
</dbReference>
<evidence type="ECO:0000313" key="3">
    <source>
        <dbReference type="EMBL" id="UGS25630.1"/>
    </source>
</evidence>
<feature type="chain" id="PRO_5046879197" description="Solute-binding protein family 5 domain-containing protein" evidence="1">
    <location>
        <begin position="30"/>
        <end position="595"/>
    </location>
</feature>
<feature type="domain" description="Solute-binding protein family 5" evidence="2">
    <location>
        <begin position="97"/>
        <end position="490"/>
    </location>
</feature>
<evidence type="ECO:0000313" key="4">
    <source>
        <dbReference type="Proteomes" id="UP001199642"/>
    </source>
</evidence>
<dbReference type="InterPro" id="IPR000914">
    <property type="entry name" value="SBP_5_dom"/>
</dbReference>
<proteinExistence type="predicted"/>
<dbReference type="PIRSF" id="PIRSF002741">
    <property type="entry name" value="MppA"/>
    <property type="match status" value="1"/>
</dbReference>
<dbReference type="RefSeq" id="WP_231819455.1">
    <property type="nucleotide sequence ID" value="NZ_CP082781.1"/>
</dbReference>
<dbReference type="InterPro" id="IPR039424">
    <property type="entry name" value="SBP_5"/>
</dbReference>
<accession>A0ABY3RQV1</accession>
<dbReference type="InterPro" id="IPR030678">
    <property type="entry name" value="Peptide/Ni-bd"/>
</dbReference>
<gene>
    <name evidence="3" type="ORF">K8F61_13235</name>
</gene>
<name>A0ABY3RQV1_9MICO</name>
<dbReference type="Pfam" id="PF00496">
    <property type="entry name" value="SBP_bac_5"/>
    <property type="match status" value="1"/>
</dbReference>
<dbReference type="Gene3D" id="3.10.105.10">
    <property type="entry name" value="Dipeptide-binding Protein, Domain 3"/>
    <property type="match status" value="1"/>
</dbReference>
<evidence type="ECO:0000259" key="2">
    <source>
        <dbReference type="Pfam" id="PF00496"/>
    </source>
</evidence>
<keyword evidence="1" id="KW-0732">Signal</keyword>
<dbReference type="PANTHER" id="PTHR30290">
    <property type="entry name" value="PERIPLASMIC BINDING COMPONENT OF ABC TRANSPORTER"/>
    <property type="match status" value="1"/>
</dbReference>
<organism evidence="3 4">
    <name type="scientific">Microbacterium resistens</name>
    <dbReference type="NCBI Taxonomy" id="156977"/>
    <lineage>
        <taxon>Bacteria</taxon>
        <taxon>Bacillati</taxon>
        <taxon>Actinomycetota</taxon>
        <taxon>Actinomycetes</taxon>
        <taxon>Micrococcales</taxon>
        <taxon>Microbacteriaceae</taxon>
        <taxon>Microbacterium</taxon>
    </lineage>
</organism>
<keyword evidence="4" id="KW-1185">Reference proteome</keyword>
<sequence length="595" mass="63454">MTASSPRPRPRAVLAATTLAVASALVLTACSGGPAETTADAAGEPRTGGVLRVAGGSDVGGFDPIVTRSTGIFVHRALTRQLYLLPTDDDKAVAQTPVADLATDLPEVSEDGTEYRITLREDAQWDTEPARGITAADAARGFKRLCNPVRPGGSLDNYIGVIEGMREYCDAFAAVPPEAGAIKDFVEGTDISGIRADGQDLVITLERPANDFPSVLTQVAIAPMPVEALGHLPDSPEFREAYVASGPYRIADYVPDQKMTLERNPAWVADSDPYRKAYVDGIEISMNNTDPGRVQRLIESGEADSYFDQSVPTADLQRLMAVQDRQLVQFEDGAVNPYILLNVQSPNNGSALSKPEVRQAINYAVNKAAVAQVGGGPGVKEPHHQLLSSAVDGFEPFNLYETPGDEGDAEKAKELLAAAGYPDGIDLNFVYASGSRYDAYAQALEPDLRAAGIRLTLMPTPGANVDGQYVLNREATAGGSWDITLKALSPKWIGNGARTMLMPGFYGVDCENSTTNPTCYDNPEINALMEKARGAQDAEEAAGLWAQVDRALMEDAAAVPLISGKISLYHSKRLRGGAINLGFNNIEPGLVWLAD</sequence>